<dbReference type="Pfam" id="PF18878">
    <property type="entry name" value="PPE-PPW"/>
    <property type="match status" value="1"/>
</dbReference>
<accession>A0AAJ1S069</accession>
<evidence type="ECO:0000313" key="6">
    <source>
        <dbReference type="EMBL" id="GFG79203.1"/>
    </source>
</evidence>
<protein>
    <submittedName>
        <fullName evidence="7">PPE family protein</fullName>
    </submittedName>
</protein>
<comment type="similarity">
    <text evidence="1">Belongs to the mycobacterial PPE family.</text>
</comment>
<dbReference type="RefSeq" id="WP_065164454.1">
    <property type="nucleotide sequence ID" value="NZ_BLKX01000001.1"/>
</dbReference>
<dbReference type="PANTHER" id="PTHR46766">
    <property type="entry name" value="GLUTAMINE-RICH PROTEIN 2"/>
    <property type="match status" value="1"/>
</dbReference>
<keyword evidence="3" id="KW-0812">Transmembrane</keyword>
<dbReference type="PANTHER" id="PTHR46766:SF1">
    <property type="entry name" value="GLUTAMINE-RICH PROTEIN 2"/>
    <property type="match status" value="1"/>
</dbReference>
<reference evidence="6" key="2">
    <citation type="submission" date="2020-02" db="EMBL/GenBank/DDBJ databases">
        <authorList>
            <person name="Matsumoto Y."/>
            <person name="Kinjo T."/>
            <person name="Motooka D."/>
            <person name="Nabeya D."/>
            <person name="Jung N."/>
            <person name="Uechi K."/>
            <person name="Horii T."/>
            <person name="Iida T."/>
            <person name="Fujita J."/>
            <person name="Nakamura S."/>
        </authorList>
    </citation>
    <scope>NUCLEOTIDE SEQUENCE</scope>
    <source>
        <strain evidence="6">JCM 18565</strain>
    </source>
</reference>
<dbReference type="GO" id="GO:0052572">
    <property type="term" value="P:response to host immune response"/>
    <property type="evidence" value="ECO:0007669"/>
    <property type="project" value="TreeGrafter"/>
</dbReference>
<keyword evidence="8" id="KW-1185">Reference proteome</keyword>
<dbReference type="InterPro" id="IPR000030">
    <property type="entry name" value="PPE_dom"/>
</dbReference>
<feature type="compositionally biased region" description="Basic and acidic residues" evidence="2">
    <location>
        <begin position="393"/>
        <end position="402"/>
    </location>
</feature>
<keyword evidence="3" id="KW-0472">Membrane</keyword>
<dbReference type="SUPFAM" id="SSF140459">
    <property type="entry name" value="PE/PPE dimer-like"/>
    <property type="match status" value="1"/>
</dbReference>
<dbReference type="AlphaFoldDB" id="A0AAJ1S069"/>
<dbReference type="FunFam" id="1.20.1260.20:FF:000001">
    <property type="entry name" value="PPE family protein PPE41"/>
    <property type="match status" value="1"/>
</dbReference>
<feature type="compositionally biased region" description="Low complexity" evidence="2">
    <location>
        <begin position="320"/>
        <end position="334"/>
    </location>
</feature>
<feature type="region of interest" description="Disordered" evidence="2">
    <location>
        <begin position="414"/>
        <end position="433"/>
    </location>
</feature>
<organism evidence="7 9">
    <name type="scientific">Mycobacterium paragordonae</name>
    <dbReference type="NCBI Taxonomy" id="1389713"/>
    <lineage>
        <taxon>Bacteria</taxon>
        <taxon>Bacillati</taxon>
        <taxon>Actinomycetota</taxon>
        <taxon>Actinomycetes</taxon>
        <taxon>Mycobacteriales</taxon>
        <taxon>Mycobacteriaceae</taxon>
        <taxon>Mycobacterium</taxon>
    </lineage>
</organism>
<evidence type="ECO:0000256" key="1">
    <source>
        <dbReference type="ARBA" id="ARBA00010652"/>
    </source>
</evidence>
<feature type="transmembrane region" description="Helical" evidence="3">
    <location>
        <begin position="265"/>
        <end position="284"/>
    </location>
</feature>
<feature type="domain" description="PPE" evidence="4">
    <location>
        <begin position="4"/>
        <end position="166"/>
    </location>
</feature>
<evidence type="ECO:0000313" key="9">
    <source>
        <dbReference type="Proteomes" id="UP001229081"/>
    </source>
</evidence>
<feature type="domain" description="PPE-PPW subfamily C-terminal" evidence="5">
    <location>
        <begin position="425"/>
        <end position="470"/>
    </location>
</feature>
<feature type="region of interest" description="Disordered" evidence="2">
    <location>
        <begin position="367"/>
        <end position="402"/>
    </location>
</feature>
<evidence type="ECO:0000259" key="4">
    <source>
        <dbReference type="Pfam" id="PF00823"/>
    </source>
</evidence>
<dbReference type="Gene3D" id="1.20.1260.20">
    <property type="entry name" value="PPE superfamily"/>
    <property type="match status" value="1"/>
</dbReference>
<reference evidence="6 8" key="1">
    <citation type="journal article" date="2019" name="Emerg. Microbes Infect.">
        <title>Comprehensive subspecies identification of 175 nontuberculous mycobacteria species based on 7547 genomic profiles.</title>
        <authorList>
            <person name="Matsumoto Y."/>
            <person name="Kinjo T."/>
            <person name="Motooka D."/>
            <person name="Nabeya D."/>
            <person name="Jung N."/>
            <person name="Uechi K."/>
            <person name="Horii T."/>
            <person name="Iida T."/>
            <person name="Fujita J."/>
            <person name="Nakamura S."/>
        </authorList>
    </citation>
    <scope>NUCLEOTIDE SEQUENCE [LARGE SCALE GENOMIC DNA]</scope>
    <source>
        <strain evidence="6 8">JCM 18565</strain>
    </source>
</reference>
<dbReference type="EMBL" id="BLKX01000001">
    <property type="protein sequence ID" value="GFG79203.1"/>
    <property type="molecule type" value="Genomic_DNA"/>
</dbReference>
<feature type="region of interest" description="Disordered" evidence="2">
    <location>
        <begin position="450"/>
        <end position="477"/>
    </location>
</feature>
<dbReference type="InterPro" id="IPR043641">
    <property type="entry name" value="PPE-PPW_C"/>
</dbReference>
<dbReference type="InterPro" id="IPR038332">
    <property type="entry name" value="PPE_sf"/>
</dbReference>
<dbReference type="Pfam" id="PF00823">
    <property type="entry name" value="PPE"/>
    <property type="match status" value="1"/>
</dbReference>
<comment type="caution">
    <text evidence="7">The sequence shown here is derived from an EMBL/GenBank/DDBJ whole genome shotgun (WGS) entry which is preliminary data.</text>
</comment>
<feature type="compositionally biased region" description="Low complexity" evidence="2">
    <location>
        <begin position="367"/>
        <end position="384"/>
    </location>
</feature>
<evidence type="ECO:0000259" key="5">
    <source>
        <dbReference type="Pfam" id="PF18878"/>
    </source>
</evidence>
<feature type="region of interest" description="Disordered" evidence="2">
    <location>
        <begin position="315"/>
        <end position="348"/>
    </location>
</feature>
<evidence type="ECO:0000313" key="8">
    <source>
        <dbReference type="Proteomes" id="UP000465240"/>
    </source>
</evidence>
<evidence type="ECO:0000313" key="7">
    <source>
        <dbReference type="EMBL" id="MDP7735041.1"/>
    </source>
</evidence>
<dbReference type="EMBL" id="JAUFSA010000001">
    <property type="protein sequence ID" value="MDP7735041.1"/>
    <property type="molecule type" value="Genomic_DNA"/>
</dbReference>
<sequence>MTVWMAAPPEVHSSLLCSGPGPGSVLAAASGWQALSTEFAAVAAELTALLASVQGGTWDGPTASRYAAAHLPYLDWLTRAGVKSAEAAAQHEAAAAAYTAALAAMPTLAELAANHALHGVLVATNFFGLNTIPIALNEADYVRMWIQAATTMTVYQTFSASAVAAVTPTDAAPPIATAEPAKFAPTDPIEEALAWSEHFSSMYRVLKGLVTNPFGTVLQIITDFATNPAAAMTTWLPLIYVFAYAATFALLGSPMYAVVAAPGSAAIPLALGLSALCAFPAIAAETGGEAAVAVAEGVVPVAGLPVTAAAPAAPAPGAAPVPQASGASATTGAPPATPSPGVAYLVGSGPDSGPTLGPVLHTRATASAPAARIAAPSAAATAGNVRHRRRRRGDLGSRGYRDEFLSLDDQADLVEPPAEPSAQPSGAGAGSLGFTGTATVSGIDNASGLTTLGGNSGTDAPTVPMMPTTWVDPGRRA</sequence>
<dbReference type="Proteomes" id="UP000465240">
    <property type="component" value="Unassembled WGS sequence"/>
</dbReference>
<name>A0AAJ1S069_9MYCO</name>
<dbReference type="KEGG" id="mpag:C0J29_14855"/>
<evidence type="ECO:0000256" key="2">
    <source>
        <dbReference type="SAM" id="MobiDB-lite"/>
    </source>
</evidence>
<reference evidence="7" key="3">
    <citation type="submission" date="2023-06" db="EMBL/GenBank/DDBJ databases">
        <title>Identification of two novel mycobacterium reveal diversities and complexities of Mycobacterium gordonae clade.</title>
        <authorList>
            <person name="Matsumoto Y."/>
            <person name="Nakamura S."/>
            <person name="Motooka D."/>
            <person name="Fukushima K."/>
        </authorList>
    </citation>
    <scope>NUCLEOTIDE SEQUENCE</scope>
    <source>
        <strain evidence="7">TY812</strain>
    </source>
</reference>
<proteinExistence type="inferred from homology"/>
<evidence type="ECO:0000256" key="3">
    <source>
        <dbReference type="SAM" id="Phobius"/>
    </source>
</evidence>
<gene>
    <name evidence="6" type="ORF">MPRG_24790</name>
    <name evidence="7" type="ORF">QXL92_09820</name>
</gene>
<keyword evidence="3" id="KW-1133">Transmembrane helix</keyword>
<feature type="transmembrane region" description="Helical" evidence="3">
    <location>
        <begin position="238"/>
        <end position="259"/>
    </location>
</feature>
<dbReference type="Proteomes" id="UP001229081">
    <property type="component" value="Unassembled WGS sequence"/>
</dbReference>